<protein>
    <submittedName>
        <fullName evidence="2">Uncharacterized protein</fullName>
    </submittedName>
</protein>
<keyword evidence="1" id="KW-1133">Transmembrane helix</keyword>
<feature type="transmembrane region" description="Helical" evidence="1">
    <location>
        <begin position="9"/>
        <end position="30"/>
    </location>
</feature>
<keyword evidence="1" id="KW-0812">Transmembrane</keyword>
<name>A0A6J5KR74_9CAUD</name>
<reference evidence="2" key="1">
    <citation type="submission" date="2020-04" db="EMBL/GenBank/DDBJ databases">
        <authorList>
            <person name="Chiriac C."/>
            <person name="Salcher M."/>
            <person name="Ghai R."/>
            <person name="Kavagutti S V."/>
        </authorList>
    </citation>
    <scope>NUCLEOTIDE SEQUENCE</scope>
</reference>
<proteinExistence type="predicted"/>
<accession>A0A6J5KR74</accession>
<sequence>MPQINKIRFALLMLALMFWVWVCLSIYVQVNQ</sequence>
<keyword evidence="1" id="KW-0472">Membrane</keyword>
<dbReference type="EMBL" id="LR796165">
    <property type="protein sequence ID" value="CAB4122560.1"/>
    <property type="molecule type" value="Genomic_DNA"/>
</dbReference>
<organism evidence="2">
    <name type="scientific">uncultured Caudovirales phage</name>
    <dbReference type="NCBI Taxonomy" id="2100421"/>
    <lineage>
        <taxon>Viruses</taxon>
        <taxon>Duplodnaviria</taxon>
        <taxon>Heunggongvirae</taxon>
        <taxon>Uroviricota</taxon>
        <taxon>Caudoviricetes</taxon>
        <taxon>Peduoviridae</taxon>
        <taxon>Maltschvirus</taxon>
        <taxon>Maltschvirus maltsch</taxon>
    </lineage>
</organism>
<evidence type="ECO:0000256" key="1">
    <source>
        <dbReference type="SAM" id="Phobius"/>
    </source>
</evidence>
<gene>
    <name evidence="2" type="ORF">UFOVP28_14</name>
</gene>
<evidence type="ECO:0000313" key="2">
    <source>
        <dbReference type="EMBL" id="CAB4122560.1"/>
    </source>
</evidence>